<feature type="region of interest" description="Disordered" evidence="1">
    <location>
        <begin position="248"/>
        <end position="292"/>
    </location>
</feature>
<feature type="compositionally biased region" description="Basic and acidic residues" evidence="1">
    <location>
        <begin position="452"/>
        <end position="487"/>
    </location>
</feature>
<gene>
    <name evidence="3" type="ORF">BN1204_043280</name>
    <name evidence="2" type="ORF">NCLIV_043280</name>
</gene>
<dbReference type="GeneID" id="13440245"/>
<sequence>MAIGRGGQDSRALNPRILLISSWKRCTRPDEETEEAEPPLLLEDVRVKSGHLPTRCEPANQQLLEILLPHPSQPSIVVAFLWANSTLYELNQFTRDMGLTSVLLRSPEFVLGNGSLLAATPFDPLFIFLALLHRHAAEFFVPFSQLISQCEYSHEVRRNLAWLASAPAVTQRISLVADVRCADSSTVDGPTLGGEAVSTSLGVQPIPEFCRLNVDKALAFLHRKHAKMLNTILRLRLPFKDCVILGESSQYNPPPKGSDSGSASTDTRTRTRPLPANGRLNPHRDTVSPNDVTDKCEIDISAASRLAEEILSGYLPKGLATALKQQCDRRRTSRTTKTGGSRSEISCTRANAADDSKLQDGTTSICGSGRLFPGTEVLSGRRPAFSDASAGREKSLGGLLDGSAGGAKETERPPESSGPPERTAEFPAGSRKRLRAGTSPRHSAYNSSTGKSESDTKENLSRQAEERPDALQSDERGATRNTEHRQAAEAGNTTTSSNRKRRKEDLPRHGSSSLRSHAGGLEAENALSMTKTKGATKVPNQTLISSFFRKKR</sequence>
<dbReference type="InterPro" id="IPR040456">
    <property type="entry name" value="RNase_H2_suB"/>
</dbReference>
<dbReference type="PANTHER" id="PTHR13383">
    <property type="entry name" value="RIBONUCLEASE H2 SUBUNIT B"/>
    <property type="match status" value="1"/>
</dbReference>
<feature type="compositionally biased region" description="Polar residues" evidence="1">
    <location>
        <begin position="440"/>
        <end position="451"/>
    </location>
</feature>
<dbReference type="EMBL" id="LN714484">
    <property type="protein sequence ID" value="CEL68575.1"/>
    <property type="molecule type" value="Genomic_DNA"/>
</dbReference>
<dbReference type="Gene3D" id="1.10.20.120">
    <property type="match status" value="1"/>
</dbReference>
<dbReference type="EMBL" id="FR823385">
    <property type="protein sequence ID" value="CBZ51260.1"/>
    <property type="molecule type" value="Genomic_DNA"/>
</dbReference>
<organism evidence="2 4">
    <name type="scientific">Neospora caninum (strain Liverpool)</name>
    <dbReference type="NCBI Taxonomy" id="572307"/>
    <lineage>
        <taxon>Eukaryota</taxon>
        <taxon>Sar</taxon>
        <taxon>Alveolata</taxon>
        <taxon>Apicomplexa</taxon>
        <taxon>Conoidasida</taxon>
        <taxon>Coccidia</taxon>
        <taxon>Eucoccidiorida</taxon>
        <taxon>Eimeriorina</taxon>
        <taxon>Sarcocystidae</taxon>
        <taxon>Neospora</taxon>
    </lineage>
</organism>
<dbReference type="GO" id="GO:0005654">
    <property type="term" value="C:nucleoplasm"/>
    <property type="evidence" value="ECO:0007669"/>
    <property type="project" value="TreeGrafter"/>
</dbReference>
<dbReference type="RefSeq" id="XP_003881293.1">
    <property type="nucleotide sequence ID" value="XM_003881244.1"/>
</dbReference>
<proteinExistence type="predicted"/>
<reference evidence="2" key="2">
    <citation type="submission" date="2011-03" db="EMBL/GenBank/DDBJ databases">
        <title>Comparative genomics and transcriptomics of Neospora caninum and Toxoplasma gondii.</title>
        <authorList>
            <person name="Reid A.J."/>
            <person name="Sohal A."/>
            <person name="Harris D."/>
            <person name="Quail M."/>
            <person name="Sanders M."/>
            <person name="Berriman M."/>
            <person name="Wastling J.M."/>
            <person name="Pain A."/>
        </authorList>
    </citation>
    <scope>NUCLEOTIDE SEQUENCE</scope>
    <source>
        <strain evidence="2">Liverpool</strain>
    </source>
</reference>
<reference evidence="3" key="4">
    <citation type="journal article" date="2015" name="PLoS ONE">
        <title>Comprehensive Evaluation of Toxoplasma gondii VEG and Neospora caninum LIV Genomes with Tachyzoite Stage Transcriptome and Proteome Defines Novel Transcript Features.</title>
        <authorList>
            <person name="Ramaprasad A."/>
            <person name="Mourier T."/>
            <person name="Naeem R."/>
            <person name="Malas T.B."/>
            <person name="Moussa E."/>
            <person name="Panigrahi A."/>
            <person name="Vermont S.J."/>
            <person name="Otto T.D."/>
            <person name="Wastling J."/>
            <person name="Pain A."/>
        </authorList>
    </citation>
    <scope>NUCLEOTIDE SEQUENCE</scope>
    <source>
        <strain evidence="3">Liverpool</strain>
    </source>
</reference>
<evidence type="ECO:0000256" key="1">
    <source>
        <dbReference type="SAM" id="MobiDB-lite"/>
    </source>
</evidence>
<dbReference type="OMA" id="QCEYSHE"/>
<accession>F0VCC6</accession>
<dbReference type="VEuPathDB" id="ToxoDB:NCLIV_043280"/>
<dbReference type="OrthoDB" id="330428at2759"/>
<reference evidence="4" key="3">
    <citation type="journal article" date="2012" name="PLoS Pathog.">
        <title>Comparative genomics of the apicomplexan parasites Toxoplasma gondii and Neospora caninum: Coccidia differing in host range and transmission strategy.</title>
        <authorList>
            <person name="Reid A.J."/>
            <person name="Vermont S.J."/>
            <person name="Cotton J.A."/>
            <person name="Harris D."/>
            <person name="Hill-Cawthorne G.A."/>
            <person name="Konen-Waisman S."/>
            <person name="Latham S.M."/>
            <person name="Mourier T."/>
            <person name="Norton R."/>
            <person name="Quail M.A."/>
            <person name="Sanders M."/>
            <person name="Shanmugam D."/>
            <person name="Sohal A."/>
            <person name="Wasmuth J.D."/>
            <person name="Brunk B."/>
            <person name="Grigg M.E."/>
            <person name="Howard J.C."/>
            <person name="Parkinson J."/>
            <person name="Roos D.S."/>
            <person name="Trees A.J."/>
            <person name="Berriman M."/>
            <person name="Pain A."/>
            <person name="Wastling J.M."/>
        </authorList>
    </citation>
    <scope>NUCLEOTIDE SEQUENCE [LARGE SCALE GENOMIC DNA]</scope>
    <source>
        <strain evidence="4">Liverpool</strain>
    </source>
</reference>
<dbReference type="eggNOG" id="ENOG502QZPX">
    <property type="taxonomic scope" value="Eukaryota"/>
</dbReference>
<feature type="compositionally biased region" description="Basic and acidic residues" evidence="1">
    <location>
        <begin position="282"/>
        <end position="292"/>
    </location>
</feature>
<dbReference type="AlphaFoldDB" id="F0VCC6"/>
<protein>
    <submittedName>
        <fullName evidence="3">Ydr279p family (RNase H2 complex component) protein</fullName>
    </submittedName>
</protein>
<reference evidence="2" key="1">
    <citation type="submission" date="2011-02" db="EMBL/GenBank/DDBJ databases">
        <authorList>
            <person name="Aslett M."/>
        </authorList>
    </citation>
    <scope>NUCLEOTIDE SEQUENCE</scope>
    <source>
        <strain evidence="2">Liverpool</strain>
    </source>
</reference>
<dbReference type="GO" id="GO:0032299">
    <property type="term" value="C:ribonuclease H2 complex"/>
    <property type="evidence" value="ECO:0007669"/>
    <property type="project" value="InterPro"/>
</dbReference>
<dbReference type="Proteomes" id="UP000007494">
    <property type="component" value="Chromosome IX"/>
</dbReference>
<feature type="compositionally biased region" description="Polar residues" evidence="1">
    <location>
        <begin position="527"/>
        <end position="545"/>
    </location>
</feature>
<feature type="region of interest" description="Disordered" evidence="1">
    <location>
        <begin position="324"/>
        <end position="552"/>
    </location>
</feature>
<dbReference type="GO" id="GO:0006401">
    <property type="term" value="P:RNA catabolic process"/>
    <property type="evidence" value="ECO:0007669"/>
    <property type="project" value="TreeGrafter"/>
</dbReference>
<evidence type="ECO:0000313" key="2">
    <source>
        <dbReference type="EMBL" id="CBZ51260.1"/>
    </source>
</evidence>
<dbReference type="PANTHER" id="PTHR13383:SF11">
    <property type="entry name" value="RIBONUCLEASE H2 SUBUNIT B"/>
    <property type="match status" value="1"/>
</dbReference>
<dbReference type="InParanoid" id="F0VCC6"/>
<evidence type="ECO:0000313" key="4">
    <source>
        <dbReference type="Proteomes" id="UP000007494"/>
    </source>
</evidence>
<keyword evidence="4" id="KW-1185">Reference proteome</keyword>
<evidence type="ECO:0000313" key="3">
    <source>
        <dbReference type="EMBL" id="CEL68575.1"/>
    </source>
</evidence>
<name>F0VCC6_NEOCL</name>